<organism evidence="2 3">
    <name type="scientific">Kineococcus rhizosphaerae</name>
    <dbReference type="NCBI Taxonomy" id="559628"/>
    <lineage>
        <taxon>Bacteria</taxon>
        <taxon>Bacillati</taxon>
        <taxon>Actinomycetota</taxon>
        <taxon>Actinomycetes</taxon>
        <taxon>Kineosporiales</taxon>
        <taxon>Kineosporiaceae</taxon>
        <taxon>Kineococcus</taxon>
    </lineage>
</organism>
<dbReference type="GO" id="GO:0016491">
    <property type="term" value="F:oxidoreductase activity"/>
    <property type="evidence" value="ECO:0007669"/>
    <property type="project" value="InterPro"/>
</dbReference>
<dbReference type="InterPro" id="IPR002346">
    <property type="entry name" value="Mopterin_DH_FAD-bd"/>
</dbReference>
<evidence type="ECO:0000313" key="2">
    <source>
        <dbReference type="EMBL" id="PRY10251.1"/>
    </source>
</evidence>
<dbReference type="PANTHER" id="PTHR42659:SF9">
    <property type="entry name" value="XANTHINE DEHYDROGENASE FAD-BINDING SUBUNIT XDHB-RELATED"/>
    <property type="match status" value="1"/>
</dbReference>
<dbReference type="PROSITE" id="PS51387">
    <property type="entry name" value="FAD_PCMH"/>
    <property type="match status" value="1"/>
</dbReference>
<dbReference type="Proteomes" id="UP000238083">
    <property type="component" value="Unassembled WGS sequence"/>
</dbReference>
<dbReference type="InterPro" id="IPR016169">
    <property type="entry name" value="FAD-bd_PCMH_sub2"/>
</dbReference>
<comment type="caution">
    <text evidence="2">The sequence shown here is derived from an EMBL/GenBank/DDBJ whole genome shotgun (WGS) entry which is preliminary data.</text>
</comment>
<dbReference type="InterPro" id="IPR051312">
    <property type="entry name" value="Diverse_Substr_Oxidored"/>
</dbReference>
<dbReference type="Pfam" id="PF00941">
    <property type="entry name" value="FAD_binding_5"/>
    <property type="match status" value="1"/>
</dbReference>
<proteinExistence type="predicted"/>
<reference evidence="2 3" key="1">
    <citation type="submission" date="2018-03" db="EMBL/GenBank/DDBJ databases">
        <title>Genomic Encyclopedia of Archaeal and Bacterial Type Strains, Phase II (KMG-II): from individual species to whole genera.</title>
        <authorList>
            <person name="Goeker M."/>
        </authorList>
    </citation>
    <scope>NUCLEOTIDE SEQUENCE [LARGE SCALE GENOMIC DNA]</scope>
    <source>
        <strain evidence="2 3">DSM 19711</strain>
    </source>
</reference>
<dbReference type="InterPro" id="IPR036318">
    <property type="entry name" value="FAD-bd_PCMH-like_sf"/>
</dbReference>
<dbReference type="AlphaFoldDB" id="A0A2T0QX13"/>
<dbReference type="InterPro" id="IPR016166">
    <property type="entry name" value="FAD-bd_PCMH"/>
</dbReference>
<sequence>MDLNTVETYAAVTNRAELQRMHTGDAATAVVAGGTWIFSVPQPHLRTLVDVTSMGWEPYSITGDGLRLAATCPVGVLETIRFPAAWRSRPLLRQCVRALLASYKVRAVATVGGNICAALPAGAMTSLTVALDGVGEVWAPDGGVRHLPVADLVTGDNRTDLRPGEVLRAVDLPAHALSATTAFRRVSLARLGRSATLVVGRRDPDGRVVVTVTASTPRPVVLRYDAPPTASAVAAEVEHVVEAGVGWFDDVHGAPDWRRGTTLRFVREVVEELT</sequence>
<dbReference type="PANTHER" id="PTHR42659">
    <property type="entry name" value="XANTHINE DEHYDROGENASE SUBUNIT C-RELATED"/>
    <property type="match status" value="1"/>
</dbReference>
<dbReference type="OrthoDB" id="3574189at2"/>
<dbReference type="GO" id="GO:0071949">
    <property type="term" value="F:FAD binding"/>
    <property type="evidence" value="ECO:0007669"/>
    <property type="project" value="InterPro"/>
</dbReference>
<evidence type="ECO:0000313" key="3">
    <source>
        <dbReference type="Proteomes" id="UP000238083"/>
    </source>
</evidence>
<protein>
    <submittedName>
        <fullName evidence="2">CO/xanthine dehydrogenase FAD-binding subunit</fullName>
    </submittedName>
</protein>
<keyword evidence="3" id="KW-1185">Reference proteome</keyword>
<evidence type="ECO:0000259" key="1">
    <source>
        <dbReference type="PROSITE" id="PS51387"/>
    </source>
</evidence>
<accession>A0A2T0QX13</accession>
<dbReference type="RefSeq" id="WP_106215347.1">
    <property type="nucleotide sequence ID" value="NZ_PVZF01000017.1"/>
</dbReference>
<dbReference type="EMBL" id="PVZF01000017">
    <property type="protein sequence ID" value="PRY10251.1"/>
    <property type="molecule type" value="Genomic_DNA"/>
</dbReference>
<name>A0A2T0QX13_9ACTN</name>
<dbReference type="SUPFAM" id="SSF56176">
    <property type="entry name" value="FAD-binding/transporter-associated domain-like"/>
    <property type="match status" value="1"/>
</dbReference>
<feature type="domain" description="FAD-binding PCMH-type" evidence="1">
    <location>
        <begin position="1"/>
        <end position="177"/>
    </location>
</feature>
<dbReference type="Gene3D" id="3.30.465.10">
    <property type="match status" value="1"/>
</dbReference>
<gene>
    <name evidence="2" type="ORF">CLV37_11725</name>
</gene>